<evidence type="ECO:0000256" key="2">
    <source>
        <dbReference type="ARBA" id="ARBA00022801"/>
    </source>
</evidence>
<dbReference type="InterPro" id="IPR015797">
    <property type="entry name" value="NUDIX_hydrolase-like_dom_sf"/>
</dbReference>
<dbReference type="EMBL" id="QRDZ01000037">
    <property type="protein sequence ID" value="RED57084.1"/>
    <property type="molecule type" value="Genomic_DNA"/>
</dbReference>
<dbReference type="SUPFAM" id="SSF55811">
    <property type="entry name" value="Nudix"/>
    <property type="match status" value="1"/>
</dbReference>
<dbReference type="PROSITE" id="PS00893">
    <property type="entry name" value="NUDIX_BOX"/>
    <property type="match status" value="1"/>
</dbReference>
<dbReference type="InterPro" id="IPR020476">
    <property type="entry name" value="Nudix_hydrolase"/>
</dbReference>
<dbReference type="Proteomes" id="UP000256977">
    <property type="component" value="Unassembled WGS sequence"/>
</dbReference>
<dbReference type="AlphaFoldDB" id="A0A3D9I5N1"/>
<evidence type="ECO:0000313" key="6">
    <source>
        <dbReference type="Proteomes" id="UP000256977"/>
    </source>
</evidence>
<accession>A0A3D9I5N1</accession>
<keyword evidence="6" id="KW-1185">Reference proteome</keyword>
<comment type="cofactor">
    <cofactor evidence="1">
        <name>Mg(2+)</name>
        <dbReference type="ChEBI" id="CHEBI:18420"/>
    </cofactor>
</comment>
<evidence type="ECO:0000256" key="1">
    <source>
        <dbReference type="ARBA" id="ARBA00001946"/>
    </source>
</evidence>
<dbReference type="PRINTS" id="PR00502">
    <property type="entry name" value="NUDIXFAMILY"/>
</dbReference>
<evidence type="ECO:0000313" key="5">
    <source>
        <dbReference type="EMBL" id="RED57084.1"/>
    </source>
</evidence>
<comment type="similarity">
    <text evidence="3">Belongs to the Nudix hydrolase family.</text>
</comment>
<protein>
    <submittedName>
        <fullName evidence="5">NUDIX domain-containing protein</fullName>
    </submittedName>
</protein>
<dbReference type="GO" id="GO:0016787">
    <property type="term" value="F:hydrolase activity"/>
    <property type="evidence" value="ECO:0007669"/>
    <property type="project" value="UniProtKB-KW"/>
</dbReference>
<dbReference type="Pfam" id="PF00293">
    <property type="entry name" value="NUDIX"/>
    <property type="match status" value="1"/>
</dbReference>
<keyword evidence="2 3" id="KW-0378">Hydrolase</keyword>
<dbReference type="InterPro" id="IPR020084">
    <property type="entry name" value="NUDIX_hydrolase_CS"/>
</dbReference>
<dbReference type="PANTHER" id="PTHR43046:SF2">
    <property type="entry name" value="8-OXO-DGTP DIPHOSPHATASE-RELATED"/>
    <property type="match status" value="1"/>
</dbReference>
<dbReference type="Gene3D" id="3.90.79.10">
    <property type="entry name" value="Nucleoside Triphosphate Pyrophosphohydrolase"/>
    <property type="match status" value="1"/>
</dbReference>
<dbReference type="InterPro" id="IPR000086">
    <property type="entry name" value="NUDIX_hydrolase_dom"/>
</dbReference>
<organism evidence="5 6">
    <name type="scientific">Cohnella phaseoli</name>
    <dbReference type="NCBI Taxonomy" id="456490"/>
    <lineage>
        <taxon>Bacteria</taxon>
        <taxon>Bacillati</taxon>
        <taxon>Bacillota</taxon>
        <taxon>Bacilli</taxon>
        <taxon>Bacillales</taxon>
        <taxon>Paenibacillaceae</taxon>
        <taxon>Cohnella</taxon>
    </lineage>
</organism>
<dbReference type="PANTHER" id="PTHR43046">
    <property type="entry name" value="GDP-MANNOSE MANNOSYL HYDROLASE"/>
    <property type="match status" value="1"/>
</dbReference>
<dbReference type="OrthoDB" id="9787476at2"/>
<comment type="caution">
    <text evidence="5">The sequence shown here is derived from an EMBL/GenBank/DDBJ whole genome shotgun (WGS) entry which is preliminary data.</text>
</comment>
<proteinExistence type="inferred from homology"/>
<evidence type="ECO:0000256" key="3">
    <source>
        <dbReference type="RuleBase" id="RU003476"/>
    </source>
</evidence>
<sequence>MGYIAELREVVGTRPLIMAGACVLVFDERGRLLLQRRSDSGDWGTIGGALEPGESLEEAAARELWEETGLTARRFRLIDLFSGRDMYYCYPHGDEVYNVMAVYEAIGAEGTPQVNDQEGLELGYFDPEAPIEELNPFTGRVLAKLGYLVHAKRKEA</sequence>
<dbReference type="CDD" id="cd04677">
    <property type="entry name" value="NUDIX_Hydrolase"/>
    <property type="match status" value="1"/>
</dbReference>
<dbReference type="RefSeq" id="WP_116064808.1">
    <property type="nucleotide sequence ID" value="NZ_QRDZ01000037.1"/>
</dbReference>
<reference evidence="5 6" key="1">
    <citation type="submission" date="2018-07" db="EMBL/GenBank/DDBJ databases">
        <title>Genomic Encyclopedia of Type Strains, Phase III (KMG-III): the genomes of soil and plant-associated and newly described type strains.</title>
        <authorList>
            <person name="Whitman W."/>
        </authorList>
    </citation>
    <scope>NUCLEOTIDE SEQUENCE [LARGE SCALE GENOMIC DNA]</scope>
    <source>
        <strain evidence="5 6">CECT 7287</strain>
    </source>
</reference>
<dbReference type="PROSITE" id="PS51462">
    <property type="entry name" value="NUDIX"/>
    <property type="match status" value="1"/>
</dbReference>
<feature type="domain" description="Nudix hydrolase" evidence="4">
    <location>
        <begin position="15"/>
        <end position="148"/>
    </location>
</feature>
<gene>
    <name evidence="5" type="ORF">DFP98_13776</name>
</gene>
<evidence type="ECO:0000259" key="4">
    <source>
        <dbReference type="PROSITE" id="PS51462"/>
    </source>
</evidence>
<name>A0A3D9I5N1_9BACL</name>